<dbReference type="RefSeq" id="WP_379751384.1">
    <property type="nucleotide sequence ID" value="NZ_JBHTCP010000052.1"/>
</dbReference>
<keyword evidence="2" id="KW-0012">Acyltransferase</keyword>
<name>A0ABW2NSV9_9BACL</name>
<dbReference type="InterPro" id="IPR000182">
    <property type="entry name" value="GNAT_dom"/>
</dbReference>
<proteinExistence type="predicted"/>
<keyword evidence="3" id="KW-1185">Reference proteome</keyword>
<evidence type="ECO:0000259" key="1">
    <source>
        <dbReference type="PROSITE" id="PS51186"/>
    </source>
</evidence>
<evidence type="ECO:0000313" key="2">
    <source>
        <dbReference type="EMBL" id="MFC7373442.1"/>
    </source>
</evidence>
<sequence>MNLIALFSKFPLLRSDMLELKNITVDDLDEVFAIYSNERVFTHCGILPKTNKATVQNMIGHFDRDFHKQTRLKWGIYVEGRLTGIIEAFDFSKKVEMVTIGYFLAEHHWGKGIATEAVRLVTEFLFEQAEFNRIQAEVMPENEASKQILLKNGFMLEGTLRQATLWVGKGIVDLEIYSMLRSEYAIFKNKRLDEVSA</sequence>
<reference evidence="3" key="1">
    <citation type="journal article" date="2019" name="Int. J. Syst. Evol. Microbiol.">
        <title>The Global Catalogue of Microorganisms (GCM) 10K type strain sequencing project: providing services to taxonomists for standard genome sequencing and annotation.</title>
        <authorList>
            <consortium name="The Broad Institute Genomics Platform"/>
            <consortium name="The Broad Institute Genome Sequencing Center for Infectious Disease"/>
            <person name="Wu L."/>
            <person name="Ma J."/>
        </authorList>
    </citation>
    <scope>NUCLEOTIDE SEQUENCE [LARGE SCALE GENOMIC DNA]</scope>
    <source>
        <strain evidence="3">NBRC 106396</strain>
    </source>
</reference>
<dbReference type="Pfam" id="PF13302">
    <property type="entry name" value="Acetyltransf_3"/>
    <property type="match status" value="1"/>
</dbReference>
<dbReference type="InterPro" id="IPR016181">
    <property type="entry name" value="Acyl_CoA_acyltransferase"/>
</dbReference>
<dbReference type="EC" id="2.3.-.-" evidence="2"/>
<keyword evidence="2" id="KW-0808">Transferase</keyword>
<protein>
    <submittedName>
        <fullName evidence="2">GNAT family N-acetyltransferase</fullName>
        <ecNumber evidence="2">2.3.-.-</ecNumber>
    </submittedName>
</protein>
<dbReference type="SUPFAM" id="SSF55729">
    <property type="entry name" value="Acyl-CoA N-acyltransferases (Nat)"/>
    <property type="match status" value="1"/>
</dbReference>
<dbReference type="Proteomes" id="UP001596549">
    <property type="component" value="Unassembled WGS sequence"/>
</dbReference>
<dbReference type="Gene3D" id="3.40.630.30">
    <property type="match status" value="1"/>
</dbReference>
<evidence type="ECO:0000313" key="3">
    <source>
        <dbReference type="Proteomes" id="UP001596549"/>
    </source>
</evidence>
<dbReference type="PROSITE" id="PS51186">
    <property type="entry name" value="GNAT"/>
    <property type="match status" value="1"/>
</dbReference>
<gene>
    <name evidence="2" type="ORF">ACFQPF_17515</name>
</gene>
<dbReference type="PANTHER" id="PTHR43792">
    <property type="entry name" value="GNAT FAMILY, PUTATIVE (AFU_ORTHOLOGUE AFUA_3G00765)-RELATED-RELATED"/>
    <property type="match status" value="1"/>
</dbReference>
<comment type="caution">
    <text evidence="2">The sequence shown here is derived from an EMBL/GenBank/DDBJ whole genome shotgun (WGS) entry which is preliminary data.</text>
</comment>
<dbReference type="PANTHER" id="PTHR43792:SF9">
    <property type="entry name" value="RIBOSOMAL-PROTEIN-ALANINE ACETYLTRANSFERASE"/>
    <property type="match status" value="1"/>
</dbReference>
<dbReference type="GO" id="GO:0016746">
    <property type="term" value="F:acyltransferase activity"/>
    <property type="evidence" value="ECO:0007669"/>
    <property type="project" value="UniProtKB-KW"/>
</dbReference>
<dbReference type="InterPro" id="IPR051531">
    <property type="entry name" value="N-acetyltransferase"/>
</dbReference>
<organism evidence="2 3">
    <name type="scientific">Fictibacillus iocasae</name>
    <dbReference type="NCBI Taxonomy" id="2715437"/>
    <lineage>
        <taxon>Bacteria</taxon>
        <taxon>Bacillati</taxon>
        <taxon>Bacillota</taxon>
        <taxon>Bacilli</taxon>
        <taxon>Bacillales</taxon>
        <taxon>Fictibacillaceae</taxon>
        <taxon>Fictibacillus</taxon>
    </lineage>
</organism>
<dbReference type="EMBL" id="JBHTCP010000052">
    <property type="protein sequence ID" value="MFC7373442.1"/>
    <property type="molecule type" value="Genomic_DNA"/>
</dbReference>
<accession>A0ABW2NSV9</accession>
<feature type="domain" description="N-acetyltransferase" evidence="1">
    <location>
        <begin position="18"/>
        <end position="181"/>
    </location>
</feature>